<gene>
    <name evidence="6" type="ORF">OBE_15580</name>
</gene>
<dbReference type="AlphaFoldDB" id="K1RWK8"/>
<feature type="non-terminal residue" evidence="6">
    <location>
        <position position="49"/>
    </location>
</feature>
<comment type="caution">
    <text evidence="6">The sequence shown here is derived from an EMBL/GenBank/DDBJ whole genome shotgun (WGS) entry which is preliminary data.</text>
</comment>
<accession>K1RWK8</accession>
<dbReference type="InterPro" id="IPR003439">
    <property type="entry name" value="ABC_transporter-like_ATP-bd"/>
</dbReference>
<keyword evidence="3" id="KW-0547">Nucleotide-binding</keyword>
<evidence type="ECO:0000256" key="3">
    <source>
        <dbReference type="ARBA" id="ARBA00022741"/>
    </source>
</evidence>
<dbReference type="PANTHER" id="PTHR42711:SF5">
    <property type="entry name" value="ABC TRANSPORTER ATP-BINDING PROTEIN NATA"/>
    <property type="match status" value="1"/>
</dbReference>
<sequence length="49" mass="5304">MIEIEHLNKTYPSPGGDIHALRDVNLRIEDGEIFGIIGLSGAGKSTLVR</sequence>
<dbReference type="PANTHER" id="PTHR42711">
    <property type="entry name" value="ABC TRANSPORTER ATP-BINDING PROTEIN"/>
    <property type="match status" value="1"/>
</dbReference>
<evidence type="ECO:0000256" key="2">
    <source>
        <dbReference type="ARBA" id="ARBA00022448"/>
    </source>
</evidence>
<dbReference type="SUPFAM" id="SSF52540">
    <property type="entry name" value="P-loop containing nucleoside triphosphate hydrolases"/>
    <property type="match status" value="1"/>
</dbReference>
<evidence type="ECO:0000313" key="6">
    <source>
        <dbReference type="EMBL" id="EKC47679.1"/>
    </source>
</evidence>
<dbReference type="InterPro" id="IPR027417">
    <property type="entry name" value="P-loop_NTPase"/>
</dbReference>
<dbReference type="InterPro" id="IPR050763">
    <property type="entry name" value="ABC_transporter_ATP-binding"/>
</dbReference>
<evidence type="ECO:0000259" key="5">
    <source>
        <dbReference type="Pfam" id="PF00005"/>
    </source>
</evidence>
<dbReference type="GO" id="GO:0016887">
    <property type="term" value="F:ATP hydrolysis activity"/>
    <property type="evidence" value="ECO:0007669"/>
    <property type="project" value="InterPro"/>
</dbReference>
<keyword evidence="4 6" id="KW-0067">ATP-binding</keyword>
<reference evidence="6" key="1">
    <citation type="journal article" date="2013" name="Environ. Microbiol.">
        <title>Microbiota from the distal guts of lean and obese adolescents exhibit partial functional redundancy besides clear differences in community structure.</title>
        <authorList>
            <person name="Ferrer M."/>
            <person name="Ruiz A."/>
            <person name="Lanza F."/>
            <person name="Haange S.B."/>
            <person name="Oberbach A."/>
            <person name="Till H."/>
            <person name="Bargiela R."/>
            <person name="Campoy C."/>
            <person name="Segura M.T."/>
            <person name="Richter M."/>
            <person name="von Bergen M."/>
            <person name="Seifert J."/>
            <person name="Suarez A."/>
        </authorList>
    </citation>
    <scope>NUCLEOTIDE SEQUENCE</scope>
</reference>
<feature type="domain" description="ABC transporter" evidence="5">
    <location>
        <begin position="21"/>
        <end position="49"/>
    </location>
</feature>
<evidence type="ECO:0000256" key="4">
    <source>
        <dbReference type="ARBA" id="ARBA00022840"/>
    </source>
</evidence>
<dbReference type="GO" id="GO:0005524">
    <property type="term" value="F:ATP binding"/>
    <property type="evidence" value="ECO:0007669"/>
    <property type="project" value="UniProtKB-KW"/>
</dbReference>
<dbReference type="EMBL" id="AJWZ01010711">
    <property type="protein sequence ID" value="EKC47679.1"/>
    <property type="molecule type" value="Genomic_DNA"/>
</dbReference>
<name>K1RWK8_9ZZZZ</name>
<protein>
    <submittedName>
        <fullName evidence="6">Methionine ABC transporter, ATP-binding protein</fullName>
    </submittedName>
</protein>
<dbReference type="Pfam" id="PF00005">
    <property type="entry name" value="ABC_tran"/>
    <property type="match status" value="1"/>
</dbReference>
<comment type="similarity">
    <text evidence="1">Belongs to the ABC transporter superfamily.</text>
</comment>
<organism evidence="6">
    <name type="scientific">human gut metagenome</name>
    <dbReference type="NCBI Taxonomy" id="408170"/>
    <lineage>
        <taxon>unclassified sequences</taxon>
        <taxon>metagenomes</taxon>
        <taxon>organismal metagenomes</taxon>
    </lineage>
</organism>
<keyword evidence="2" id="KW-0813">Transport</keyword>
<proteinExistence type="inferred from homology"/>
<evidence type="ECO:0000256" key="1">
    <source>
        <dbReference type="ARBA" id="ARBA00005417"/>
    </source>
</evidence>
<dbReference type="Gene3D" id="3.40.50.300">
    <property type="entry name" value="P-loop containing nucleotide triphosphate hydrolases"/>
    <property type="match status" value="1"/>
</dbReference>